<dbReference type="InterPro" id="IPR050765">
    <property type="entry name" value="Riboflavin_Biosynth_HTPR"/>
</dbReference>
<dbReference type="GO" id="GO:0009231">
    <property type="term" value="P:riboflavin biosynthetic process"/>
    <property type="evidence" value="ECO:0007669"/>
    <property type="project" value="InterPro"/>
</dbReference>
<dbReference type="EMBL" id="JAAGUX010000032">
    <property type="protein sequence ID" value="NEW57561.1"/>
    <property type="molecule type" value="Genomic_DNA"/>
</dbReference>
<dbReference type="InterPro" id="IPR024072">
    <property type="entry name" value="DHFR-like_dom_sf"/>
</dbReference>
<reference evidence="4 5" key="1">
    <citation type="submission" date="2020-01" db="EMBL/GenBank/DDBJ databases">
        <title>Genetics and antimicrobial susceptibilities of Nocardia species isolated from the soil; a comparison with species isolated from humans.</title>
        <authorList>
            <person name="Carrasco G."/>
            <person name="Monzon S."/>
            <person name="Sansegundo M."/>
            <person name="Garcia E."/>
            <person name="Garrido N."/>
            <person name="Medina M.J."/>
            <person name="Villalon P."/>
            <person name="Ramirez-Arocha A.C."/>
            <person name="Jimenez P."/>
            <person name="Cuesta I."/>
            <person name="Valdezate S."/>
        </authorList>
    </citation>
    <scope>NUCLEOTIDE SEQUENCE [LARGE SCALE GENOMIC DNA]</scope>
    <source>
        <strain evidence="2 4">CNM20110639</strain>
        <strain evidence="3 5">CNM20110649</strain>
    </source>
</reference>
<dbReference type="PANTHER" id="PTHR38011:SF11">
    <property type="entry name" value="2,5-DIAMINO-6-RIBOSYLAMINO-4(3H)-PYRIMIDINONE 5'-PHOSPHATE REDUCTASE"/>
    <property type="match status" value="1"/>
</dbReference>
<comment type="caution">
    <text evidence="2">The sequence shown here is derived from an EMBL/GenBank/DDBJ whole genome shotgun (WGS) entry which is preliminary data.</text>
</comment>
<dbReference type="RefSeq" id="WP_163821502.1">
    <property type="nucleotide sequence ID" value="NZ_JAAGUX010000032.1"/>
</dbReference>
<dbReference type="PANTHER" id="PTHR38011">
    <property type="entry name" value="DIHYDROFOLATE REDUCTASE FAMILY PROTEIN (AFU_ORTHOLOGUE AFUA_8G06820)"/>
    <property type="match status" value="1"/>
</dbReference>
<dbReference type="AlphaFoldDB" id="A0A6P1D9D0"/>
<evidence type="ECO:0000313" key="5">
    <source>
        <dbReference type="Proteomes" id="UP000470876"/>
    </source>
</evidence>
<dbReference type="InterPro" id="IPR002734">
    <property type="entry name" value="RibDG_C"/>
</dbReference>
<dbReference type="Gene3D" id="3.40.430.10">
    <property type="entry name" value="Dihydrofolate Reductase, subunit A"/>
    <property type="match status" value="1"/>
</dbReference>
<dbReference type="Proteomes" id="UP000468928">
    <property type="component" value="Unassembled WGS sequence"/>
</dbReference>
<protein>
    <submittedName>
        <fullName evidence="2">Dihydrofolate reductase</fullName>
    </submittedName>
</protein>
<dbReference type="GO" id="GO:0008703">
    <property type="term" value="F:5-amino-6-(5-phosphoribosylamino)uracil reductase activity"/>
    <property type="evidence" value="ECO:0007669"/>
    <property type="project" value="InterPro"/>
</dbReference>
<name>A0A6P1D9D0_9NOCA</name>
<evidence type="ECO:0000313" key="4">
    <source>
        <dbReference type="Proteomes" id="UP000468928"/>
    </source>
</evidence>
<gene>
    <name evidence="2" type="ORF">GV789_15410</name>
    <name evidence="3" type="ORF">GV794_18135</name>
</gene>
<proteinExistence type="predicted"/>
<dbReference type="EMBL" id="JAAGUZ010000037">
    <property type="protein sequence ID" value="NEW45824.1"/>
    <property type="molecule type" value="Genomic_DNA"/>
</dbReference>
<dbReference type="SUPFAM" id="SSF53597">
    <property type="entry name" value="Dihydrofolate reductase-like"/>
    <property type="match status" value="1"/>
</dbReference>
<dbReference type="Pfam" id="PF01872">
    <property type="entry name" value="RibD_C"/>
    <property type="match status" value="1"/>
</dbReference>
<organism evidence="2 4">
    <name type="scientific">Nocardia cyriacigeorgica</name>
    <dbReference type="NCBI Taxonomy" id="135487"/>
    <lineage>
        <taxon>Bacteria</taxon>
        <taxon>Bacillati</taxon>
        <taxon>Actinomycetota</taxon>
        <taxon>Actinomycetes</taxon>
        <taxon>Mycobacteriales</taxon>
        <taxon>Nocardiaceae</taxon>
        <taxon>Nocardia</taxon>
    </lineage>
</organism>
<dbReference type="Proteomes" id="UP000470876">
    <property type="component" value="Unassembled WGS sequence"/>
</dbReference>
<evidence type="ECO:0000313" key="2">
    <source>
        <dbReference type="EMBL" id="NEW45824.1"/>
    </source>
</evidence>
<feature type="domain" description="Bacterial bifunctional deaminase-reductase C-terminal" evidence="1">
    <location>
        <begin position="4"/>
        <end position="175"/>
    </location>
</feature>
<sequence length="187" mass="20760">MHPVVYSMGVSLDGFIAGPGDDISWSAPDAELFRFHIEQTRDLSAHLCGRRLYETMLVWETAEQTMSDEAELEFARIWRPIPKVVFSRTLDSVEGNARLATDDIATEIARLRDEPGEGAVGIGGADLAAAAIAEDLIDEYHQFVNPIILGGGTPYFPPLTKPLDLRLVESRILGSSRVVFLRHQRIR</sequence>
<evidence type="ECO:0000259" key="1">
    <source>
        <dbReference type="Pfam" id="PF01872"/>
    </source>
</evidence>
<evidence type="ECO:0000313" key="3">
    <source>
        <dbReference type="EMBL" id="NEW57561.1"/>
    </source>
</evidence>
<keyword evidence="5" id="KW-1185">Reference proteome</keyword>
<accession>A0A6P1D9D0</accession>